<protein>
    <submittedName>
        <fullName evidence="2">Uncharacterized protein</fullName>
    </submittedName>
</protein>
<evidence type="ECO:0000313" key="3">
    <source>
        <dbReference type="Proteomes" id="UP000248975"/>
    </source>
</evidence>
<keyword evidence="1" id="KW-0812">Transmembrane</keyword>
<dbReference type="AlphaFoldDB" id="A0A2W5SAG5"/>
<comment type="caution">
    <text evidence="2">The sequence shown here is derived from an EMBL/GenBank/DDBJ whole genome shotgun (WGS) entry which is preliminary data.</text>
</comment>
<feature type="transmembrane region" description="Helical" evidence="1">
    <location>
        <begin position="35"/>
        <end position="54"/>
    </location>
</feature>
<sequence length="72" mass="7782">MPRALAMKRHLGDEVRTCARQINSEQGTGNKVHRIAVAAGVFLCIAAIATYSMWPIEAEDAIVEQEESASAP</sequence>
<proteinExistence type="predicted"/>
<keyword evidence="1" id="KW-0472">Membrane</keyword>
<accession>A0A2W5SAG5</accession>
<reference evidence="2 3" key="1">
    <citation type="submission" date="2017-08" db="EMBL/GenBank/DDBJ databases">
        <title>Infants hospitalized years apart are colonized by the same room-sourced microbial strains.</title>
        <authorList>
            <person name="Brooks B."/>
            <person name="Olm M.R."/>
            <person name="Firek B.A."/>
            <person name="Baker R."/>
            <person name="Thomas B.C."/>
            <person name="Morowitz M.J."/>
            <person name="Banfield J.F."/>
        </authorList>
    </citation>
    <scope>NUCLEOTIDE SEQUENCE [LARGE SCALE GENOMIC DNA]</scope>
    <source>
        <strain evidence="2">S2_003_000_R2_11</strain>
    </source>
</reference>
<evidence type="ECO:0000256" key="1">
    <source>
        <dbReference type="SAM" id="Phobius"/>
    </source>
</evidence>
<organism evidence="2 3">
    <name type="scientific">Cereibacter sphaeroides</name>
    <name type="common">Rhodobacter sphaeroides</name>
    <dbReference type="NCBI Taxonomy" id="1063"/>
    <lineage>
        <taxon>Bacteria</taxon>
        <taxon>Pseudomonadati</taxon>
        <taxon>Pseudomonadota</taxon>
        <taxon>Alphaproteobacteria</taxon>
        <taxon>Rhodobacterales</taxon>
        <taxon>Paracoccaceae</taxon>
        <taxon>Cereibacter</taxon>
    </lineage>
</organism>
<dbReference type="EMBL" id="QFQS01000001">
    <property type="protein sequence ID" value="PZR00002.1"/>
    <property type="molecule type" value="Genomic_DNA"/>
</dbReference>
<keyword evidence="1" id="KW-1133">Transmembrane helix</keyword>
<dbReference type="Proteomes" id="UP000248975">
    <property type="component" value="Unassembled WGS sequence"/>
</dbReference>
<gene>
    <name evidence="2" type="ORF">DI533_05105</name>
</gene>
<evidence type="ECO:0000313" key="2">
    <source>
        <dbReference type="EMBL" id="PZR00002.1"/>
    </source>
</evidence>
<name>A0A2W5SAG5_CERSP</name>